<feature type="region of interest" description="Disordered" evidence="1">
    <location>
        <begin position="1"/>
        <end position="20"/>
    </location>
</feature>
<comment type="caution">
    <text evidence="2">The sequence shown here is derived from an EMBL/GenBank/DDBJ whole genome shotgun (WGS) entry which is preliminary data.</text>
</comment>
<protein>
    <recommendedName>
        <fullName evidence="4">AsnC family protein</fullName>
    </recommendedName>
</protein>
<sequence>MTMAMEDDGPLGELRRITQTRRELDRREEIAVRRARSAGFSWAAIATMLGVTRQAVHKRYGRRT</sequence>
<dbReference type="RefSeq" id="WP_108719625.1">
    <property type="nucleotide sequence ID" value="NZ_DAMDJA010000400.1"/>
</dbReference>
<organism evidence="2 3">
    <name type="scientific">Miniimonas arenae</name>
    <dbReference type="NCBI Taxonomy" id="676201"/>
    <lineage>
        <taxon>Bacteria</taxon>
        <taxon>Bacillati</taxon>
        <taxon>Actinomycetota</taxon>
        <taxon>Actinomycetes</taxon>
        <taxon>Micrococcales</taxon>
        <taxon>Beutenbergiaceae</taxon>
        <taxon>Miniimonas</taxon>
    </lineage>
</organism>
<evidence type="ECO:0000313" key="2">
    <source>
        <dbReference type="EMBL" id="TNU77312.1"/>
    </source>
</evidence>
<proteinExistence type="predicted"/>
<reference evidence="2 3" key="1">
    <citation type="submission" date="2019-06" db="EMBL/GenBank/DDBJ databases">
        <title>Draft genome sequence of Miniimonas arenae KCTC 19750T isolated from sea sand.</title>
        <authorList>
            <person name="Park S.-J."/>
        </authorList>
    </citation>
    <scope>NUCLEOTIDE SEQUENCE [LARGE SCALE GENOMIC DNA]</scope>
    <source>
        <strain evidence="2 3">KCTC 19750</strain>
    </source>
</reference>
<name>A0A5C5BI22_9MICO</name>
<evidence type="ECO:0008006" key="4">
    <source>
        <dbReference type="Google" id="ProtNLM"/>
    </source>
</evidence>
<evidence type="ECO:0000256" key="1">
    <source>
        <dbReference type="SAM" id="MobiDB-lite"/>
    </source>
</evidence>
<evidence type="ECO:0000313" key="3">
    <source>
        <dbReference type="Proteomes" id="UP000313849"/>
    </source>
</evidence>
<accession>A0A5C5BI22</accession>
<dbReference type="AlphaFoldDB" id="A0A5C5BI22"/>
<gene>
    <name evidence="2" type="ORF">FH969_00650</name>
</gene>
<dbReference type="OrthoDB" id="3579809at2"/>
<feature type="compositionally biased region" description="Acidic residues" evidence="1">
    <location>
        <begin position="1"/>
        <end position="10"/>
    </location>
</feature>
<dbReference type="Proteomes" id="UP000313849">
    <property type="component" value="Unassembled WGS sequence"/>
</dbReference>
<dbReference type="EMBL" id="VENP01000001">
    <property type="protein sequence ID" value="TNU77312.1"/>
    <property type="molecule type" value="Genomic_DNA"/>
</dbReference>
<keyword evidence="3" id="KW-1185">Reference proteome</keyword>